<name>A0ABV7AWY0_9GAMM</name>
<sequence>MALRHCLALLCLLGTALPAAANLPQEPEPELRALLQRTVAEADSFQDRFEAEVWLLDMSTRLERFLPDHQERLGLLRLVHREASKAGLRPDLVMAVIHAESLFDRFAISSVGAQGMMQVMPFWKAELGRPQDNLTDNATNLRYGCTILSYYLKKESGDLGRALARYNGSLGQSRYPSKVIGLWYDFWYVKP</sequence>
<dbReference type="InterPro" id="IPR008258">
    <property type="entry name" value="Transglycosylase_SLT_dom_1"/>
</dbReference>
<comment type="caution">
    <text evidence="4">The sequence shown here is derived from an EMBL/GenBank/DDBJ whole genome shotgun (WGS) entry which is preliminary data.</text>
</comment>
<keyword evidence="5" id="KW-1185">Reference proteome</keyword>
<dbReference type="Proteomes" id="UP001595457">
    <property type="component" value="Unassembled WGS sequence"/>
</dbReference>
<proteinExistence type="inferred from homology"/>
<gene>
    <name evidence="4" type="ORF">ACFOJE_17985</name>
</gene>
<dbReference type="RefSeq" id="WP_377816059.1">
    <property type="nucleotide sequence ID" value="NZ_JBHRSJ010000034.1"/>
</dbReference>
<feature type="domain" description="Transglycosylase SLT" evidence="3">
    <location>
        <begin position="79"/>
        <end position="173"/>
    </location>
</feature>
<evidence type="ECO:0000313" key="5">
    <source>
        <dbReference type="Proteomes" id="UP001595457"/>
    </source>
</evidence>
<dbReference type="PANTHER" id="PTHR37423">
    <property type="entry name" value="SOLUBLE LYTIC MUREIN TRANSGLYCOSYLASE-RELATED"/>
    <property type="match status" value="1"/>
</dbReference>
<feature type="signal peptide" evidence="2">
    <location>
        <begin position="1"/>
        <end position="21"/>
    </location>
</feature>
<reference evidence="5" key="1">
    <citation type="journal article" date="2019" name="Int. J. Syst. Evol. Microbiol.">
        <title>The Global Catalogue of Microorganisms (GCM) 10K type strain sequencing project: providing services to taxonomists for standard genome sequencing and annotation.</title>
        <authorList>
            <consortium name="The Broad Institute Genomics Platform"/>
            <consortium name="The Broad Institute Genome Sequencing Center for Infectious Disease"/>
            <person name="Wu L."/>
            <person name="Ma J."/>
        </authorList>
    </citation>
    <scope>NUCLEOTIDE SEQUENCE [LARGE SCALE GENOMIC DNA]</scope>
    <source>
        <strain evidence="5">KCTC 62195</strain>
    </source>
</reference>
<dbReference type="Pfam" id="PF01464">
    <property type="entry name" value="SLT"/>
    <property type="match status" value="1"/>
</dbReference>
<dbReference type="InterPro" id="IPR023346">
    <property type="entry name" value="Lysozyme-like_dom_sf"/>
</dbReference>
<accession>A0ABV7AWY0</accession>
<keyword evidence="2" id="KW-0732">Signal</keyword>
<dbReference type="SUPFAM" id="SSF53955">
    <property type="entry name" value="Lysozyme-like"/>
    <property type="match status" value="1"/>
</dbReference>
<evidence type="ECO:0000259" key="3">
    <source>
        <dbReference type="Pfam" id="PF01464"/>
    </source>
</evidence>
<evidence type="ECO:0000313" key="4">
    <source>
        <dbReference type="EMBL" id="MFC2974093.1"/>
    </source>
</evidence>
<comment type="similarity">
    <text evidence="1">Belongs to the transglycosylase Slt family.</text>
</comment>
<protein>
    <submittedName>
        <fullName evidence="4">Transglycosylase SLT domain-containing protein</fullName>
    </submittedName>
</protein>
<evidence type="ECO:0000256" key="2">
    <source>
        <dbReference type="SAM" id="SignalP"/>
    </source>
</evidence>
<evidence type="ECO:0000256" key="1">
    <source>
        <dbReference type="ARBA" id="ARBA00007734"/>
    </source>
</evidence>
<dbReference type="Gene3D" id="1.10.530.10">
    <property type="match status" value="1"/>
</dbReference>
<dbReference type="EMBL" id="JBHRSJ010000034">
    <property type="protein sequence ID" value="MFC2974093.1"/>
    <property type="molecule type" value="Genomic_DNA"/>
</dbReference>
<feature type="chain" id="PRO_5046712534" evidence="2">
    <location>
        <begin position="22"/>
        <end position="191"/>
    </location>
</feature>
<organism evidence="4 5">
    <name type="scientific">Azotobacter bryophylli</name>
    <dbReference type="NCBI Taxonomy" id="1986537"/>
    <lineage>
        <taxon>Bacteria</taxon>
        <taxon>Pseudomonadati</taxon>
        <taxon>Pseudomonadota</taxon>
        <taxon>Gammaproteobacteria</taxon>
        <taxon>Pseudomonadales</taxon>
        <taxon>Pseudomonadaceae</taxon>
        <taxon>Azotobacter</taxon>
    </lineage>
</organism>
<dbReference type="PANTHER" id="PTHR37423:SF2">
    <property type="entry name" value="MEMBRANE-BOUND LYTIC MUREIN TRANSGLYCOSYLASE C"/>
    <property type="match status" value="1"/>
</dbReference>